<evidence type="ECO:0000256" key="3">
    <source>
        <dbReference type="SAM" id="MobiDB-lite"/>
    </source>
</evidence>
<keyword evidence="6" id="KW-1185">Reference proteome</keyword>
<dbReference type="PROSITE" id="PS51635">
    <property type="entry name" value="PNPLA"/>
    <property type="match status" value="1"/>
</dbReference>
<feature type="short sequence motif" description="DGA/G" evidence="2">
    <location>
        <begin position="234"/>
        <end position="236"/>
    </location>
</feature>
<keyword evidence="2" id="KW-0442">Lipid degradation</keyword>
<evidence type="ECO:0000313" key="5">
    <source>
        <dbReference type="EMBL" id="VTR91653.1"/>
    </source>
</evidence>
<dbReference type="KEGG" id="gms:SOIL9_60610"/>
<reference evidence="5 6" key="1">
    <citation type="submission" date="2019-05" db="EMBL/GenBank/DDBJ databases">
        <authorList>
            <consortium name="Science for Life Laboratories"/>
        </authorList>
    </citation>
    <scope>NUCLEOTIDE SEQUENCE [LARGE SCALE GENOMIC DNA]</scope>
    <source>
        <strain evidence="5">Soil9</strain>
    </source>
</reference>
<dbReference type="InterPro" id="IPR002641">
    <property type="entry name" value="PNPLA_dom"/>
</dbReference>
<evidence type="ECO:0000313" key="6">
    <source>
        <dbReference type="Proteomes" id="UP000464178"/>
    </source>
</evidence>
<feature type="active site" description="Proton acceptor" evidence="2">
    <location>
        <position position="234"/>
    </location>
</feature>
<name>A0A6P2CRU7_9BACT</name>
<organism evidence="5 6">
    <name type="scientific">Gemmata massiliana</name>
    <dbReference type="NCBI Taxonomy" id="1210884"/>
    <lineage>
        <taxon>Bacteria</taxon>
        <taxon>Pseudomonadati</taxon>
        <taxon>Planctomycetota</taxon>
        <taxon>Planctomycetia</taxon>
        <taxon>Gemmatales</taxon>
        <taxon>Gemmataceae</taxon>
        <taxon>Gemmata</taxon>
    </lineage>
</organism>
<feature type="active site" description="Nucleophile" evidence="2">
    <location>
        <position position="48"/>
    </location>
</feature>
<comment type="caution">
    <text evidence="2">Lacks conserved residue(s) required for the propagation of feature annotation.</text>
</comment>
<dbReference type="GO" id="GO:0016042">
    <property type="term" value="P:lipid catabolic process"/>
    <property type="evidence" value="ECO:0007669"/>
    <property type="project" value="UniProtKB-UniRule"/>
</dbReference>
<dbReference type="Pfam" id="PF01734">
    <property type="entry name" value="Patatin"/>
    <property type="match status" value="1"/>
</dbReference>
<feature type="short sequence motif" description="GXSXG" evidence="2">
    <location>
        <begin position="46"/>
        <end position="50"/>
    </location>
</feature>
<feature type="region of interest" description="Disordered" evidence="3">
    <location>
        <begin position="355"/>
        <end position="374"/>
    </location>
</feature>
<feature type="domain" description="PNPLA" evidence="4">
    <location>
        <begin position="6"/>
        <end position="247"/>
    </location>
</feature>
<keyword evidence="1 2" id="KW-0443">Lipid metabolism</keyword>
<sequence length="584" mass="64926">MTKISLVMSGAVSLGSYHAGVLTELLYALDYHRRNGRAYELDVITGASAGSITGALVAYAVMNNFGARTGLHKAWVELASIDRLLQKPPTNALLDPGAVRDIAKECLPEPLVPASPAPFAPEKLWLGFTLSNLNGLNRSISAPGNPGGTHFDSTFFDDIRTYRLVRGRASDPPERARRLWSSEDRATWDDVAEFGIASGAFPLAFPPVRLSRLLWELPLLAAPVPDPLEYTYVDGGTFNNQPIGEAVRLSREADDGELHPDRKYLFVNAAARNDDLNAAINPKSSMWEIAKRLLSCIFAQSRTSDWIRALLVDTQVRWRDGFFAQLVSVVRTTTVPDPAPLLRGLTQLAQQIEEVEAGQPDARSPRPSADEMRAVEEKHAERLATLDPAPTPEQRSALLRLFFQLDATERKYAAALRSDPPLPQTKREVLVLLFYLLDHVADLDERKQLAIWITSPPEGGLAGTQLEWFGGFFEQRWREYNFRKGRVLARPTLESMLGAYPEQDGGAPYAITPDLKNSPNERLRDTKPAPRVRFRDALVERVKTLAEVFEPHGFRGWLLRHTTGGVGAIAAEYARHLLDDQLEL</sequence>
<evidence type="ECO:0000259" key="4">
    <source>
        <dbReference type="PROSITE" id="PS51635"/>
    </source>
</evidence>
<accession>A0A6P2CRU7</accession>
<dbReference type="EMBL" id="LR593886">
    <property type="protein sequence ID" value="VTR91653.1"/>
    <property type="molecule type" value="Genomic_DNA"/>
</dbReference>
<evidence type="ECO:0000256" key="2">
    <source>
        <dbReference type="PROSITE-ProRule" id="PRU01161"/>
    </source>
</evidence>
<proteinExistence type="predicted"/>
<dbReference type="Gene3D" id="3.40.1090.10">
    <property type="entry name" value="Cytosolic phospholipase A2 catalytic domain"/>
    <property type="match status" value="2"/>
</dbReference>
<dbReference type="GO" id="GO:0016787">
    <property type="term" value="F:hydrolase activity"/>
    <property type="evidence" value="ECO:0007669"/>
    <property type="project" value="UniProtKB-UniRule"/>
</dbReference>
<gene>
    <name evidence="5" type="ORF">SOIL9_60610</name>
</gene>
<dbReference type="Proteomes" id="UP000464178">
    <property type="component" value="Chromosome"/>
</dbReference>
<evidence type="ECO:0000256" key="1">
    <source>
        <dbReference type="ARBA" id="ARBA00023098"/>
    </source>
</evidence>
<dbReference type="RefSeq" id="WP_162666619.1">
    <property type="nucleotide sequence ID" value="NZ_LR593886.1"/>
</dbReference>
<dbReference type="AlphaFoldDB" id="A0A6P2CRU7"/>
<dbReference type="SUPFAM" id="SSF52151">
    <property type="entry name" value="FabD/lysophospholipase-like"/>
    <property type="match status" value="1"/>
</dbReference>
<dbReference type="InterPro" id="IPR016035">
    <property type="entry name" value="Acyl_Trfase/lysoPLipase"/>
</dbReference>
<keyword evidence="2" id="KW-0378">Hydrolase</keyword>
<protein>
    <recommendedName>
        <fullName evidence="4">PNPLA domain-containing protein</fullName>
    </recommendedName>
</protein>